<name>A0A948WW72_9BACT</name>
<feature type="transmembrane region" description="Helical" evidence="7">
    <location>
        <begin position="173"/>
        <end position="193"/>
    </location>
</feature>
<feature type="transmembrane region" description="Helical" evidence="7">
    <location>
        <begin position="356"/>
        <end position="378"/>
    </location>
</feature>
<dbReference type="InterPro" id="IPR050833">
    <property type="entry name" value="Poly_Biosynth_Transport"/>
</dbReference>
<feature type="transmembrane region" description="Helical" evidence="7">
    <location>
        <begin position="324"/>
        <end position="344"/>
    </location>
</feature>
<dbReference type="CDD" id="cd13127">
    <property type="entry name" value="MATE_tuaB_like"/>
    <property type="match status" value="1"/>
</dbReference>
<feature type="transmembrane region" description="Helical" evidence="7">
    <location>
        <begin position="117"/>
        <end position="137"/>
    </location>
</feature>
<sequence length="481" mass="54710">MSNNSLKEKTAKGLLWGGLSNSMQQLLNLFFGIFLSRILSRTDYGMIGMLSIFSLIASSIQESGFTAALTNKKDIQHKDYNAVFWFSSLMGLFLYLVLSMCAPLISRFYDTPELESLSRYSFLCIFISSLGTAQSAYMYSNLMIRQRTITLNISLAISGITGVIMALNGYAYWGIATQNLVYVSSVTCFYWYFSPWHPSLKIDFSPLKNMISFSGRLLLTNIFGHINYNILSVILGKFYSGQEVGDFNQANKWNYMGYSVITGTIYGVAQPVLSRVDDEKERQKRIFRKMLRFTSLVTFPVMFGLSITANELITIAITSKWSESAYILHILCIGSAFTSISYLYSNLIISKGKSRIFMWNTIFQGITQTIIMVISHPYGIPVMIKLYVCINIAWLAVWQYFVWKEIRLSIMEALRDIMPYLSIAAITMFVTAYIVENSISNIYLALISKIIIACILYISSVWLCGSVTLKESFEYLIKKKR</sequence>
<evidence type="ECO:0000256" key="6">
    <source>
        <dbReference type="ARBA" id="ARBA00023136"/>
    </source>
</evidence>
<keyword evidence="4 7" id="KW-0812">Transmembrane</keyword>
<keyword evidence="5 7" id="KW-1133">Transmembrane helix</keyword>
<evidence type="ECO:0000256" key="5">
    <source>
        <dbReference type="ARBA" id="ARBA00022989"/>
    </source>
</evidence>
<feature type="transmembrane region" description="Helical" evidence="7">
    <location>
        <begin position="47"/>
        <end position="70"/>
    </location>
</feature>
<comment type="subcellular location">
    <subcellularLocation>
        <location evidence="1">Cell membrane</location>
        <topology evidence="1">Multi-pass membrane protein</topology>
    </subcellularLocation>
</comment>
<accession>A0A948WW72</accession>
<gene>
    <name evidence="8" type="ORF">H9777_03615</name>
</gene>
<evidence type="ECO:0000256" key="3">
    <source>
        <dbReference type="ARBA" id="ARBA00022475"/>
    </source>
</evidence>
<dbReference type="GO" id="GO:0005886">
    <property type="term" value="C:plasma membrane"/>
    <property type="evidence" value="ECO:0007669"/>
    <property type="project" value="UniProtKB-SubCell"/>
</dbReference>
<dbReference type="PANTHER" id="PTHR30250">
    <property type="entry name" value="PST FAMILY PREDICTED COLANIC ACID TRANSPORTER"/>
    <property type="match status" value="1"/>
</dbReference>
<organism evidence="8 9">
    <name type="scientific">Candidatus Phocaeicola faecigallinarum</name>
    <dbReference type="NCBI Taxonomy" id="2838732"/>
    <lineage>
        <taxon>Bacteria</taxon>
        <taxon>Pseudomonadati</taxon>
        <taxon>Bacteroidota</taxon>
        <taxon>Bacteroidia</taxon>
        <taxon>Bacteroidales</taxon>
        <taxon>Bacteroidaceae</taxon>
        <taxon>Phocaeicola</taxon>
    </lineage>
</organism>
<feature type="transmembrane region" description="Helical" evidence="7">
    <location>
        <begin position="149"/>
        <end position="167"/>
    </location>
</feature>
<comment type="caution">
    <text evidence="8">The sequence shown here is derived from an EMBL/GenBank/DDBJ whole genome shotgun (WGS) entry which is preliminary data.</text>
</comment>
<reference evidence="8" key="1">
    <citation type="journal article" date="2021" name="PeerJ">
        <title>Extensive microbial diversity within the chicken gut microbiome revealed by metagenomics and culture.</title>
        <authorList>
            <person name="Gilroy R."/>
            <person name="Ravi A."/>
            <person name="Getino M."/>
            <person name="Pursley I."/>
            <person name="Horton D.L."/>
            <person name="Alikhan N.F."/>
            <person name="Baker D."/>
            <person name="Gharbi K."/>
            <person name="Hall N."/>
            <person name="Watson M."/>
            <person name="Adriaenssens E.M."/>
            <person name="Foster-Nyarko E."/>
            <person name="Jarju S."/>
            <person name="Secka A."/>
            <person name="Antonio M."/>
            <person name="Oren A."/>
            <person name="Chaudhuri R.R."/>
            <person name="La Ragione R."/>
            <person name="Hildebrand F."/>
            <person name="Pallen M.J."/>
        </authorList>
    </citation>
    <scope>NUCLEOTIDE SEQUENCE</scope>
    <source>
        <strain evidence="8">G4-2901</strain>
    </source>
</reference>
<feature type="transmembrane region" description="Helical" evidence="7">
    <location>
        <begin position="384"/>
        <end position="403"/>
    </location>
</feature>
<evidence type="ECO:0000256" key="4">
    <source>
        <dbReference type="ARBA" id="ARBA00022692"/>
    </source>
</evidence>
<dbReference type="Proteomes" id="UP000783796">
    <property type="component" value="Unassembled WGS sequence"/>
</dbReference>
<evidence type="ECO:0000256" key="2">
    <source>
        <dbReference type="ARBA" id="ARBA00007430"/>
    </source>
</evidence>
<keyword evidence="3" id="KW-1003">Cell membrane</keyword>
<feature type="transmembrane region" description="Helical" evidence="7">
    <location>
        <begin position="213"/>
        <end position="235"/>
    </location>
</feature>
<dbReference type="AlphaFoldDB" id="A0A948WW72"/>
<dbReference type="EMBL" id="JAHLFW010000037">
    <property type="protein sequence ID" value="MBU3837405.1"/>
    <property type="molecule type" value="Genomic_DNA"/>
</dbReference>
<proteinExistence type="inferred from homology"/>
<evidence type="ECO:0000256" key="1">
    <source>
        <dbReference type="ARBA" id="ARBA00004651"/>
    </source>
</evidence>
<feature type="transmembrane region" description="Helical" evidence="7">
    <location>
        <begin position="255"/>
        <end position="273"/>
    </location>
</feature>
<feature type="transmembrane region" description="Helical" evidence="7">
    <location>
        <begin position="82"/>
        <end position="105"/>
    </location>
</feature>
<feature type="transmembrane region" description="Helical" evidence="7">
    <location>
        <begin position="293"/>
        <end position="318"/>
    </location>
</feature>
<evidence type="ECO:0000313" key="8">
    <source>
        <dbReference type="EMBL" id="MBU3837405.1"/>
    </source>
</evidence>
<keyword evidence="6 7" id="KW-0472">Membrane</keyword>
<evidence type="ECO:0000256" key="7">
    <source>
        <dbReference type="SAM" id="Phobius"/>
    </source>
</evidence>
<evidence type="ECO:0000313" key="9">
    <source>
        <dbReference type="Proteomes" id="UP000783796"/>
    </source>
</evidence>
<protein>
    <submittedName>
        <fullName evidence="8">Lipopolysaccharide biosynthesis protein</fullName>
    </submittedName>
</protein>
<feature type="transmembrane region" description="Helical" evidence="7">
    <location>
        <begin position="14"/>
        <end position="35"/>
    </location>
</feature>
<feature type="transmembrane region" description="Helical" evidence="7">
    <location>
        <begin position="441"/>
        <end position="469"/>
    </location>
</feature>
<reference evidence="8" key="2">
    <citation type="submission" date="2021-04" db="EMBL/GenBank/DDBJ databases">
        <authorList>
            <person name="Gilroy R."/>
        </authorList>
    </citation>
    <scope>NUCLEOTIDE SEQUENCE</scope>
    <source>
        <strain evidence="8">G4-2901</strain>
    </source>
</reference>
<comment type="similarity">
    <text evidence="2">Belongs to the polysaccharide synthase family.</text>
</comment>
<feature type="transmembrane region" description="Helical" evidence="7">
    <location>
        <begin position="417"/>
        <end position="435"/>
    </location>
</feature>
<dbReference type="Pfam" id="PF13440">
    <property type="entry name" value="Polysacc_synt_3"/>
    <property type="match status" value="1"/>
</dbReference>
<dbReference type="PANTHER" id="PTHR30250:SF10">
    <property type="entry name" value="LIPOPOLYSACCHARIDE BIOSYNTHESIS PROTEIN WZXC"/>
    <property type="match status" value="1"/>
</dbReference>